<feature type="non-terminal residue" evidence="1">
    <location>
        <position position="1"/>
    </location>
</feature>
<accession>A0A383ACN4</accession>
<evidence type="ECO:0000313" key="1">
    <source>
        <dbReference type="EMBL" id="SVE05339.1"/>
    </source>
</evidence>
<organism evidence="1">
    <name type="scientific">marine metagenome</name>
    <dbReference type="NCBI Taxonomy" id="408172"/>
    <lineage>
        <taxon>unclassified sequences</taxon>
        <taxon>metagenomes</taxon>
        <taxon>ecological metagenomes</taxon>
    </lineage>
</organism>
<name>A0A383ACN4_9ZZZZ</name>
<gene>
    <name evidence="1" type="ORF">METZ01_LOCUS458193</name>
</gene>
<protein>
    <submittedName>
        <fullName evidence="1">Uncharacterized protein</fullName>
    </submittedName>
</protein>
<reference evidence="1" key="1">
    <citation type="submission" date="2018-05" db="EMBL/GenBank/DDBJ databases">
        <authorList>
            <person name="Lanie J.A."/>
            <person name="Ng W.-L."/>
            <person name="Kazmierczak K.M."/>
            <person name="Andrzejewski T.M."/>
            <person name="Davidsen T.M."/>
            <person name="Wayne K.J."/>
            <person name="Tettelin H."/>
            <person name="Glass J.I."/>
            <person name="Rusch D."/>
            <person name="Podicherti R."/>
            <person name="Tsui H.-C.T."/>
            <person name="Winkler M.E."/>
        </authorList>
    </citation>
    <scope>NUCLEOTIDE SEQUENCE</scope>
</reference>
<proteinExistence type="predicted"/>
<dbReference type="AlphaFoldDB" id="A0A383ACN4"/>
<sequence length="57" mass="6588">HDSRLGKARYARYEKYVGNDDVGEAIRLYGRTNPKLPIILKNSENGAMLYLKYGNKR</sequence>
<dbReference type="EMBL" id="UINC01190947">
    <property type="protein sequence ID" value="SVE05339.1"/>
    <property type="molecule type" value="Genomic_DNA"/>
</dbReference>